<evidence type="ECO:0000313" key="9">
    <source>
        <dbReference type="EMBL" id="OGZ46685.1"/>
    </source>
</evidence>
<keyword evidence="6" id="KW-0560">Oxidoreductase</keyword>
<comment type="similarity">
    <text evidence="2">Belongs to the MsrB Met sulfoxide reductase family.</text>
</comment>
<dbReference type="InterPro" id="IPR028427">
    <property type="entry name" value="Met_Sox_Rdtase_MsrB"/>
</dbReference>
<dbReference type="Proteomes" id="UP000176576">
    <property type="component" value="Unassembled WGS sequence"/>
</dbReference>
<dbReference type="PANTHER" id="PTHR10173">
    <property type="entry name" value="METHIONINE SULFOXIDE REDUCTASE"/>
    <property type="match status" value="1"/>
</dbReference>
<dbReference type="GO" id="GO:0033743">
    <property type="term" value="F:peptide-methionine (R)-S-oxide reductase activity"/>
    <property type="evidence" value="ECO:0007669"/>
    <property type="project" value="UniProtKB-EC"/>
</dbReference>
<dbReference type="PANTHER" id="PTHR10173:SF52">
    <property type="entry name" value="METHIONINE-R-SULFOXIDE REDUCTASE B1"/>
    <property type="match status" value="1"/>
</dbReference>
<evidence type="ECO:0000256" key="2">
    <source>
        <dbReference type="ARBA" id="ARBA00007174"/>
    </source>
</evidence>
<evidence type="ECO:0000313" key="10">
    <source>
        <dbReference type="Proteomes" id="UP000176576"/>
    </source>
</evidence>
<evidence type="ECO:0000259" key="8">
    <source>
        <dbReference type="PROSITE" id="PS51790"/>
    </source>
</evidence>
<comment type="cofactor">
    <cofactor evidence="1">
        <name>Zn(2+)</name>
        <dbReference type="ChEBI" id="CHEBI:29105"/>
    </cofactor>
</comment>
<dbReference type="Gene3D" id="2.170.150.20">
    <property type="entry name" value="Peptide methionine sulfoxide reductase"/>
    <property type="match status" value="1"/>
</dbReference>
<dbReference type="SUPFAM" id="SSF51316">
    <property type="entry name" value="Mss4-like"/>
    <property type="match status" value="1"/>
</dbReference>
<dbReference type="AlphaFoldDB" id="A0A1G2G8U5"/>
<sequence>MKPMEKSNEEWKKELPADVYRVTREKGTEAPFTGAYYALKEKGMYRCSNCGAELFSSDAKYDSGSGWPSFTVPVDVRVIETTPDASHGMRRMEISCARCGAHLGHVFDDGPQPEGKRFCVNSASLDFKKKEEK</sequence>
<dbReference type="NCBIfam" id="TIGR00357">
    <property type="entry name" value="peptide-methionine (R)-S-oxide reductase MsrB"/>
    <property type="match status" value="1"/>
</dbReference>
<dbReference type="EC" id="1.8.4.12" evidence="3"/>
<comment type="caution">
    <text evidence="9">The sequence shown here is derived from an EMBL/GenBank/DDBJ whole genome shotgun (WGS) entry which is preliminary data.</text>
</comment>
<dbReference type="InterPro" id="IPR011057">
    <property type="entry name" value="Mss4-like_sf"/>
</dbReference>
<evidence type="ECO:0000256" key="6">
    <source>
        <dbReference type="ARBA" id="ARBA00023002"/>
    </source>
</evidence>
<evidence type="ECO:0000256" key="5">
    <source>
        <dbReference type="ARBA" id="ARBA00022833"/>
    </source>
</evidence>
<dbReference type="EMBL" id="MHNN01000006">
    <property type="protein sequence ID" value="OGZ46685.1"/>
    <property type="molecule type" value="Genomic_DNA"/>
</dbReference>
<protein>
    <recommendedName>
        <fullName evidence="3">peptide-methionine (R)-S-oxide reductase</fullName>
        <ecNumber evidence="3">1.8.4.12</ecNumber>
    </recommendedName>
</protein>
<feature type="domain" description="MsrB" evidence="8">
    <location>
        <begin position="8"/>
        <end position="130"/>
    </location>
</feature>
<dbReference type="Pfam" id="PF01641">
    <property type="entry name" value="SelR"/>
    <property type="match status" value="1"/>
</dbReference>
<keyword evidence="5" id="KW-0862">Zinc</keyword>
<comment type="catalytic activity">
    <reaction evidence="7">
        <text>L-methionyl-[protein] + [thioredoxin]-disulfide + H2O = L-methionyl-(R)-S-oxide-[protein] + [thioredoxin]-dithiol</text>
        <dbReference type="Rhea" id="RHEA:24164"/>
        <dbReference type="Rhea" id="RHEA-COMP:10698"/>
        <dbReference type="Rhea" id="RHEA-COMP:10700"/>
        <dbReference type="Rhea" id="RHEA-COMP:12313"/>
        <dbReference type="Rhea" id="RHEA-COMP:12314"/>
        <dbReference type="ChEBI" id="CHEBI:15377"/>
        <dbReference type="ChEBI" id="CHEBI:16044"/>
        <dbReference type="ChEBI" id="CHEBI:29950"/>
        <dbReference type="ChEBI" id="CHEBI:45764"/>
        <dbReference type="ChEBI" id="CHEBI:50058"/>
        <dbReference type="EC" id="1.8.4.12"/>
    </reaction>
</comment>
<dbReference type="FunFam" id="2.170.150.20:FF:000001">
    <property type="entry name" value="Peptide methionine sulfoxide reductase MsrB"/>
    <property type="match status" value="1"/>
</dbReference>
<evidence type="ECO:0000256" key="4">
    <source>
        <dbReference type="ARBA" id="ARBA00022723"/>
    </source>
</evidence>
<dbReference type="GO" id="GO:0006979">
    <property type="term" value="P:response to oxidative stress"/>
    <property type="evidence" value="ECO:0007669"/>
    <property type="project" value="InterPro"/>
</dbReference>
<evidence type="ECO:0000256" key="1">
    <source>
        <dbReference type="ARBA" id="ARBA00001947"/>
    </source>
</evidence>
<accession>A0A1G2G8U5</accession>
<name>A0A1G2G8U5_9BACT</name>
<dbReference type="GO" id="GO:0005737">
    <property type="term" value="C:cytoplasm"/>
    <property type="evidence" value="ECO:0007669"/>
    <property type="project" value="TreeGrafter"/>
</dbReference>
<gene>
    <name evidence="9" type="ORF">A3J54_01675</name>
</gene>
<reference evidence="9 10" key="1">
    <citation type="journal article" date="2016" name="Nat. Commun.">
        <title>Thousands of microbial genomes shed light on interconnected biogeochemical processes in an aquifer system.</title>
        <authorList>
            <person name="Anantharaman K."/>
            <person name="Brown C.T."/>
            <person name="Hug L.A."/>
            <person name="Sharon I."/>
            <person name="Castelle C.J."/>
            <person name="Probst A.J."/>
            <person name="Thomas B.C."/>
            <person name="Singh A."/>
            <person name="Wilkins M.J."/>
            <person name="Karaoz U."/>
            <person name="Brodie E.L."/>
            <person name="Williams K.H."/>
            <person name="Hubbard S.S."/>
            <person name="Banfield J.F."/>
        </authorList>
    </citation>
    <scope>NUCLEOTIDE SEQUENCE [LARGE SCALE GENOMIC DNA]</scope>
</reference>
<dbReference type="GO" id="GO:0046872">
    <property type="term" value="F:metal ion binding"/>
    <property type="evidence" value="ECO:0007669"/>
    <property type="project" value="UniProtKB-KW"/>
</dbReference>
<evidence type="ECO:0000256" key="7">
    <source>
        <dbReference type="ARBA" id="ARBA00048488"/>
    </source>
</evidence>
<dbReference type="PROSITE" id="PS51790">
    <property type="entry name" value="MSRB"/>
    <property type="match status" value="1"/>
</dbReference>
<keyword evidence="4" id="KW-0479">Metal-binding</keyword>
<dbReference type="GO" id="GO:0030091">
    <property type="term" value="P:protein repair"/>
    <property type="evidence" value="ECO:0007669"/>
    <property type="project" value="InterPro"/>
</dbReference>
<dbReference type="STRING" id="1802117.A3J54_01675"/>
<dbReference type="InterPro" id="IPR002579">
    <property type="entry name" value="Met_Sox_Rdtase_MsrB_dom"/>
</dbReference>
<proteinExistence type="inferred from homology"/>
<evidence type="ECO:0000256" key="3">
    <source>
        <dbReference type="ARBA" id="ARBA00012499"/>
    </source>
</evidence>
<organism evidence="9 10">
    <name type="scientific">Candidatus Ryanbacteria bacterium RIFCSPHIGHO2_02_FULL_45_13b</name>
    <dbReference type="NCBI Taxonomy" id="1802117"/>
    <lineage>
        <taxon>Bacteria</taxon>
        <taxon>Candidatus Ryaniibacteriota</taxon>
    </lineage>
</organism>